<dbReference type="EMBL" id="FMZH01000013">
    <property type="protein sequence ID" value="SDE17913.1"/>
    <property type="molecule type" value="Genomic_DNA"/>
</dbReference>
<sequence length="182" mass="21126">MQVRFTQNQLTELFKASASKLFQKDVNSILDGVSEPMLCSRMAIYMENLFPDYKIEGNYYADTEFNRKQNGKVKTIIDDQMQVIRIKCDLLLHSRGEEVPDNLITVEMKKSSRPAFHKAADRKRLRAMTKKQDVYSTDGTTHPEHVCGYIIGIYMEIDKSKRTCLFEKYKGGDMIESWSLTF</sequence>
<gene>
    <name evidence="1" type="ORF">SAMN04488024_11343</name>
</gene>
<evidence type="ECO:0000313" key="2">
    <source>
        <dbReference type="Proteomes" id="UP000199455"/>
    </source>
</evidence>
<proteinExistence type="predicted"/>
<accession>A0A1G7ASY6</accession>
<organism evidence="1 2">
    <name type="scientific">Pedobacter soli</name>
    <dbReference type="NCBI Taxonomy" id="390242"/>
    <lineage>
        <taxon>Bacteria</taxon>
        <taxon>Pseudomonadati</taxon>
        <taxon>Bacteroidota</taxon>
        <taxon>Sphingobacteriia</taxon>
        <taxon>Sphingobacteriales</taxon>
        <taxon>Sphingobacteriaceae</taxon>
        <taxon>Pedobacter</taxon>
    </lineage>
</organism>
<evidence type="ECO:0008006" key="3">
    <source>
        <dbReference type="Google" id="ProtNLM"/>
    </source>
</evidence>
<evidence type="ECO:0000313" key="1">
    <source>
        <dbReference type="EMBL" id="SDE17913.1"/>
    </source>
</evidence>
<name>A0A1G7ASY6_9SPHI</name>
<dbReference type="Proteomes" id="UP000199455">
    <property type="component" value="Unassembled WGS sequence"/>
</dbReference>
<keyword evidence="2" id="KW-1185">Reference proteome</keyword>
<dbReference type="AlphaFoldDB" id="A0A1G7ASY6"/>
<reference evidence="2" key="1">
    <citation type="submission" date="2016-10" db="EMBL/GenBank/DDBJ databases">
        <authorList>
            <person name="Varghese N."/>
            <person name="Submissions S."/>
        </authorList>
    </citation>
    <scope>NUCLEOTIDE SEQUENCE [LARGE SCALE GENOMIC DNA]</scope>
    <source>
        <strain evidence="2">DSM 18609</strain>
    </source>
</reference>
<dbReference type="RefSeq" id="WP_090772219.1">
    <property type="nucleotide sequence ID" value="NZ_FMZH01000013.1"/>
</dbReference>
<protein>
    <recommendedName>
        <fullName evidence="3">PD-(D/E)XK nuclease superfamily protein</fullName>
    </recommendedName>
</protein>